<reference evidence="1 2" key="1">
    <citation type="journal article" date="2020" name="Mol. Plant">
        <title>The Chromosome-Based Rubber Tree Genome Provides New Insights into Spurge Genome Evolution and Rubber Biosynthesis.</title>
        <authorList>
            <person name="Liu J."/>
            <person name="Shi C."/>
            <person name="Shi C.C."/>
            <person name="Li W."/>
            <person name="Zhang Q.J."/>
            <person name="Zhang Y."/>
            <person name="Li K."/>
            <person name="Lu H.F."/>
            <person name="Shi C."/>
            <person name="Zhu S.T."/>
            <person name="Xiao Z.Y."/>
            <person name="Nan H."/>
            <person name="Yue Y."/>
            <person name="Zhu X.G."/>
            <person name="Wu Y."/>
            <person name="Hong X.N."/>
            <person name="Fan G.Y."/>
            <person name="Tong Y."/>
            <person name="Zhang D."/>
            <person name="Mao C.L."/>
            <person name="Liu Y.L."/>
            <person name="Hao S.J."/>
            <person name="Liu W.Q."/>
            <person name="Lv M.Q."/>
            <person name="Zhang H.B."/>
            <person name="Liu Y."/>
            <person name="Hu-Tang G.R."/>
            <person name="Wang J.P."/>
            <person name="Wang J.H."/>
            <person name="Sun Y.H."/>
            <person name="Ni S.B."/>
            <person name="Chen W.B."/>
            <person name="Zhang X.C."/>
            <person name="Jiao Y.N."/>
            <person name="Eichler E.E."/>
            <person name="Li G.H."/>
            <person name="Liu X."/>
            <person name="Gao L.Z."/>
        </authorList>
    </citation>
    <scope>NUCLEOTIDE SEQUENCE [LARGE SCALE GENOMIC DNA]</scope>
    <source>
        <strain evidence="2">cv. GT1</strain>
        <tissue evidence="1">Leaf</tissue>
    </source>
</reference>
<dbReference type="Proteomes" id="UP000467840">
    <property type="component" value="Chromosome 7"/>
</dbReference>
<evidence type="ECO:0000313" key="2">
    <source>
        <dbReference type="Proteomes" id="UP000467840"/>
    </source>
</evidence>
<sequence length="111" mass="11390">MPKQGIVVGILGIEGKLGNGGRVTFGAVGMVGKLGSGGRVGLGKESCVVGEIGNVGCGRAGILGNGDFDKLGTEGKGGNCKRLRASKPISTLENDKTMKKERMKQLKEAIF</sequence>
<accession>A0A6A6KZS9</accession>
<keyword evidence="2" id="KW-1185">Reference proteome</keyword>
<organism evidence="1 2">
    <name type="scientific">Hevea brasiliensis</name>
    <name type="common">Para rubber tree</name>
    <name type="synonym">Siphonia brasiliensis</name>
    <dbReference type="NCBI Taxonomy" id="3981"/>
    <lineage>
        <taxon>Eukaryota</taxon>
        <taxon>Viridiplantae</taxon>
        <taxon>Streptophyta</taxon>
        <taxon>Embryophyta</taxon>
        <taxon>Tracheophyta</taxon>
        <taxon>Spermatophyta</taxon>
        <taxon>Magnoliopsida</taxon>
        <taxon>eudicotyledons</taxon>
        <taxon>Gunneridae</taxon>
        <taxon>Pentapetalae</taxon>
        <taxon>rosids</taxon>
        <taxon>fabids</taxon>
        <taxon>Malpighiales</taxon>
        <taxon>Euphorbiaceae</taxon>
        <taxon>Crotonoideae</taxon>
        <taxon>Micrandreae</taxon>
        <taxon>Hevea</taxon>
    </lineage>
</organism>
<dbReference type="AlphaFoldDB" id="A0A6A6KZS9"/>
<proteinExistence type="predicted"/>
<comment type="caution">
    <text evidence="1">The sequence shown here is derived from an EMBL/GenBank/DDBJ whole genome shotgun (WGS) entry which is preliminary data.</text>
</comment>
<dbReference type="EMBL" id="JAAGAX010000013">
    <property type="protein sequence ID" value="KAF2294582.1"/>
    <property type="molecule type" value="Genomic_DNA"/>
</dbReference>
<protein>
    <submittedName>
        <fullName evidence="1">Uncharacterized protein</fullName>
    </submittedName>
</protein>
<name>A0A6A6KZS9_HEVBR</name>
<evidence type="ECO:0000313" key="1">
    <source>
        <dbReference type="EMBL" id="KAF2294582.1"/>
    </source>
</evidence>
<gene>
    <name evidence="1" type="ORF">GH714_012783</name>
</gene>